<dbReference type="Pfam" id="PF00240">
    <property type="entry name" value="ubiquitin"/>
    <property type="match status" value="1"/>
</dbReference>
<keyword evidence="2" id="KW-0963">Cytoplasm</keyword>
<dbReference type="GO" id="GO:0051087">
    <property type="term" value="F:protein-folding chaperone binding"/>
    <property type="evidence" value="ECO:0007669"/>
    <property type="project" value="TreeGrafter"/>
</dbReference>
<comment type="caution">
    <text evidence="4">The sequence shown here is derived from an EMBL/GenBank/DDBJ whole genome shotgun (WGS) entry which is preliminary data.</text>
</comment>
<protein>
    <recommendedName>
        <fullName evidence="3">Ubiquitin-like domain-containing protein</fullName>
    </recommendedName>
</protein>
<dbReference type="PANTHER" id="PTHR46555">
    <property type="entry name" value="UBIQUITIN-LIKE PROTEIN 4A"/>
    <property type="match status" value="1"/>
</dbReference>
<evidence type="ECO:0000313" key="4">
    <source>
        <dbReference type="EMBL" id="CAK1552798.1"/>
    </source>
</evidence>
<dbReference type="SUPFAM" id="SSF54236">
    <property type="entry name" value="Ubiquitin-like"/>
    <property type="match status" value="1"/>
</dbReference>
<dbReference type="SMART" id="SM00213">
    <property type="entry name" value="UBQ"/>
    <property type="match status" value="1"/>
</dbReference>
<dbReference type="InterPro" id="IPR047154">
    <property type="entry name" value="UBL4A-like"/>
</dbReference>
<name>A0AAV1JW03_9NEOP</name>
<evidence type="ECO:0000313" key="5">
    <source>
        <dbReference type="Proteomes" id="UP001497472"/>
    </source>
</evidence>
<reference evidence="4 5" key="1">
    <citation type="submission" date="2023-11" db="EMBL/GenBank/DDBJ databases">
        <authorList>
            <person name="Okamura Y."/>
        </authorList>
    </citation>
    <scope>NUCLEOTIDE SEQUENCE [LARGE SCALE GENOMIC DNA]</scope>
</reference>
<comment type="subcellular location">
    <subcellularLocation>
        <location evidence="1">Cytoplasm</location>
        <location evidence="1">Cytosol</location>
    </subcellularLocation>
</comment>
<dbReference type="EMBL" id="CAVLEF010000163">
    <property type="protein sequence ID" value="CAK1552798.1"/>
    <property type="molecule type" value="Genomic_DNA"/>
</dbReference>
<proteinExistence type="predicted"/>
<dbReference type="PANTHER" id="PTHR46555:SF1">
    <property type="entry name" value="UBIQUITIN-LIKE PROTEIN 4A"/>
    <property type="match status" value="1"/>
</dbReference>
<sequence length="150" mass="16938">MQIIIKKLQGGELSIMVEDSTKVIDIKRNIALKHKISVCSQKLLYMGRALADEQPISSYPSIKDGTKLHLLVRKAEGLLEGSAKFFREKGMPDDQAKSTAKRLVQITEEKFNKMSWDDIERLATDILMYETGDYRPLSESEGECEDSLGL</sequence>
<accession>A0AAV1JW03</accession>
<dbReference type="InterPro" id="IPR029071">
    <property type="entry name" value="Ubiquitin-like_domsf"/>
</dbReference>
<organism evidence="4 5">
    <name type="scientific">Leptosia nina</name>
    <dbReference type="NCBI Taxonomy" id="320188"/>
    <lineage>
        <taxon>Eukaryota</taxon>
        <taxon>Metazoa</taxon>
        <taxon>Ecdysozoa</taxon>
        <taxon>Arthropoda</taxon>
        <taxon>Hexapoda</taxon>
        <taxon>Insecta</taxon>
        <taxon>Pterygota</taxon>
        <taxon>Neoptera</taxon>
        <taxon>Endopterygota</taxon>
        <taxon>Lepidoptera</taxon>
        <taxon>Glossata</taxon>
        <taxon>Ditrysia</taxon>
        <taxon>Papilionoidea</taxon>
        <taxon>Pieridae</taxon>
        <taxon>Pierinae</taxon>
        <taxon>Leptosia</taxon>
    </lineage>
</organism>
<dbReference type="Proteomes" id="UP001497472">
    <property type="component" value="Unassembled WGS sequence"/>
</dbReference>
<dbReference type="PROSITE" id="PS50053">
    <property type="entry name" value="UBIQUITIN_2"/>
    <property type="match status" value="1"/>
</dbReference>
<evidence type="ECO:0000256" key="2">
    <source>
        <dbReference type="ARBA" id="ARBA00022490"/>
    </source>
</evidence>
<keyword evidence="5" id="KW-1185">Reference proteome</keyword>
<feature type="domain" description="Ubiquitin-like" evidence="3">
    <location>
        <begin position="1"/>
        <end position="77"/>
    </location>
</feature>
<dbReference type="GO" id="GO:0006620">
    <property type="term" value="P:post-translational protein targeting to endoplasmic reticulum membrane"/>
    <property type="evidence" value="ECO:0007669"/>
    <property type="project" value="InterPro"/>
</dbReference>
<dbReference type="Gene3D" id="3.10.20.90">
    <property type="entry name" value="Phosphatidylinositol 3-kinase Catalytic Subunit, Chain A, domain 1"/>
    <property type="match status" value="1"/>
</dbReference>
<dbReference type="GO" id="GO:0071816">
    <property type="term" value="P:tail-anchored membrane protein insertion into ER membrane"/>
    <property type="evidence" value="ECO:0007669"/>
    <property type="project" value="TreeGrafter"/>
</dbReference>
<evidence type="ECO:0000256" key="1">
    <source>
        <dbReference type="ARBA" id="ARBA00004514"/>
    </source>
</evidence>
<dbReference type="GO" id="GO:0071818">
    <property type="term" value="C:BAT3 complex"/>
    <property type="evidence" value="ECO:0007669"/>
    <property type="project" value="TreeGrafter"/>
</dbReference>
<evidence type="ECO:0000259" key="3">
    <source>
        <dbReference type="PROSITE" id="PS50053"/>
    </source>
</evidence>
<dbReference type="InterPro" id="IPR000626">
    <property type="entry name" value="Ubiquitin-like_dom"/>
</dbReference>
<dbReference type="AlphaFoldDB" id="A0AAV1JW03"/>
<gene>
    <name evidence="4" type="ORF">LNINA_LOCUS11828</name>
</gene>